<evidence type="ECO:0000313" key="3">
    <source>
        <dbReference type="Proteomes" id="UP001230504"/>
    </source>
</evidence>
<name>A0AAD8QB08_9PEZI</name>
<keyword evidence="3" id="KW-1185">Reference proteome</keyword>
<dbReference type="EMBL" id="JAHLJV010000003">
    <property type="protein sequence ID" value="KAK1598899.1"/>
    <property type="molecule type" value="Genomic_DNA"/>
</dbReference>
<sequence>MALTEAPGPDPEKRVHSDINPAEDDHPVSKHYIADEAGALGPEEAGQADPPVPYGWTSSIFYSGYLFAEYPGVAVPQRFPAAKFPGANIVLRGAPSS</sequence>
<gene>
    <name evidence="2" type="ORF">LY79DRAFT_665483</name>
</gene>
<reference evidence="2" key="1">
    <citation type="submission" date="2021-06" db="EMBL/GenBank/DDBJ databases">
        <title>Comparative genomics, transcriptomics and evolutionary studies reveal genomic signatures of adaptation to plant cell wall in hemibiotrophic fungi.</title>
        <authorList>
            <consortium name="DOE Joint Genome Institute"/>
            <person name="Baroncelli R."/>
            <person name="Diaz J.F."/>
            <person name="Benocci T."/>
            <person name="Peng M."/>
            <person name="Battaglia E."/>
            <person name="Haridas S."/>
            <person name="Andreopoulos W."/>
            <person name="Labutti K."/>
            <person name="Pangilinan J."/>
            <person name="Floch G.L."/>
            <person name="Makela M.R."/>
            <person name="Henrissat B."/>
            <person name="Grigoriev I.V."/>
            <person name="Crouch J.A."/>
            <person name="De Vries R.P."/>
            <person name="Sukno S.A."/>
            <person name="Thon M.R."/>
        </authorList>
    </citation>
    <scope>NUCLEOTIDE SEQUENCE</scope>
    <source>
        <strain evidence="2">CBS 125086</strain>
    </source>
</reference>
<organism evidence="2 3">
    <name type="scientific">Colletotrichum navitas</name>
    <dbReference type="NCBI Taxonomy" id="681940"/>
    <lineage>
        <taxon>Eukaryota</taxon>
        <taxon>Fungi</taxon>
        <taxon>Dikarya</taxon>
        <taxon>Ascomycota</taxon>
        <taxon>Pezizomycotina</taxon>
        <taxon>Sordariomycetes</taxon>
        <taxon>Hypocreomycetidae</taxon>
        <taxon>Glomerellales</taxon>
        <taxon>Glomerellaceae</taxon>
        <taxon>Colletotrichum</taxon>
        <taxon>Colletotrichum graminicola species complex</taxon>
    </lineage>
</organism>
<comment type="caution">
    <text evidence="2">The sequence shown here is derived from an EMBL/GenBank/DDBJ whole genome shotgun (WGS) entry which is preliminary data.</text>
</comment>
<evidence type="ECO:0000313" key="2">
    <source>
        <dbReference type="EMBL" id="KAK1598899.1"/>
    </source>
</evidence>
<dbReference type="RefSeq" id="XP_060419561.1">
    <property type="nucleotide sequence ID" value="XM_060563073.1"/>
</dbReference>
<proteinExistence type="predicted"/>
<feature type="region of interest" description="Disordered" evidence="1">
    <location>
        <begin position="1"/>
        <end position="51"/>
    </location>
</feature>
<feature type="compositionally biased region" description="Basic and acidic residues" evidence="1">
    <location>
        <begin position="10"/>
        <end position="34"/>
    </location>
</feature>
<protein>
    <submittedName>
        <fullName evidence="2">Uncharacterized protein</fullName>
    </submittedName>
</protein>
<accession>A0AAD8QB08</accession>
<evidence type="ECO:0000256" key="1">
    <source>
        <dbReference type="SAM" id="MobiDB-lite"/>
    </source>
</evidence>
<dbReference type="Proteomes" id="UP001230504">
    <property type="component" value="Unassembled WGS sequence"/>
</dbReference>
<dbReference type="GeneID" id="85447313"/>
<dbReference type="AlphaFoldDB" id="A0AAD8QB08"/>